<evidence type="ECO:0000313" key="3">
    <source>
        <dbReference type="Proteomes" id="UP000324800"/>
    </source>
</evidence>
<protein>
    <submittedName>
        <fullName evidence="2">Uncharacterized protein</fullName>
    </submittedName>
</protein>
<accession>A0A5J4TKX3</accession>
<dbReference type="Proteomes" id="UP000324800">
    <property type="component" value="Unassembled WGS sequence"/>
</dbReference>
<reference evidence="2 3" key="1">
    <citation type="submission" date="2019-03" db="EMBL/GenBank/DDBJ databases">
        <title>Single cell metagenomics reveals metabolic interactions within the superorganism composed of flagellate Streblomastix strix and complex community of Bacteroidetes bacteria on its surface.</title>
        <authorList>
            <person name="Treitli S.C."/>
            <person name="Kolisko M."/>
            <person name="Husnik F."/>
            <person name="Keeling P."/>
            <person name="Hampl V."/>
        </authorList>
    </citation>
    <scope>NUCLEOTIDE SEQUENCE [LARGE SCALE GENOMIC DNA]</scope>
    <source>
        <strain evidence="2">ST1C</strain>
    </source>
</reference>
<evidence type="ECO:0000256" key="1">
    <source>
        <dbReference type="SAM" id="MobiDB-lite"/>
    </source>
</evidence>
<sequence>MTQDPFEQFAHLSKIISSTKKEWDAKGEDDRDAFTELEGGLRDMVETVKTGLTERDLALQKTLKNMATMDSQTSLFKSRMKMEKDSLVKLLMQREEEIKELKEEIERFRAALEEAEQNEQQLDQRTKQLSEQVSTLDRRIREQQDEHNVY</sequence>
<evidence type="ECO:0000313" key="2">
    <source>
        <dbReference type="EMBL" id="KAA6358948.1"/>
    </source>
</evidence>
<comment type="caution">
    <text evidence="2">The sequence shown here is derived from an EMBL/GenBank/DDBJ whole genome shotgun (WGS) entry which is preliminary data.</text>
</comment>
<feature type="region of interest" description="Disordered" evidence="1">
    <location>
        <begin position="115"/>
        <end position="150"/>
    </location>
</feature>
<name>A0A5J4TKX3_9EUKA</name>
<proteinExistence type="predicted"/>
<gene>
    <name evidence="2" type="ORF">EZS28_045526</name>
</gene>
<dbReference type="AlphaFoldDB" id="A0A5J4TKX3"/>
<dbReference type="EMBL" id="SNRW01029131">
    <property type="protein sequence ID" value="KAA6358948.1"/>
    <property type="molecule type" value="Genomic_DNA"/>
</dbReference>
<organism evidence="2 3">
    <name type="scientific">Streblomastix strix</name>
    <dbReference type="NCBI Taxonomy" id="222440"/>
    <lineage>
        <taxon>Eukaryota</taxon>
        <taxon>Metamonada</taxon>
        <taxon>Preaxostyla</taxon>
        <taxon>Oxymonadida</taxon>
        <taxon>Streblomastigidae</taxon>
        <taxon>Streblomastix</taxon>
    </lineage>
</organism>
<feature type="compositionally biased region" description="Basic and acidic residues" evidence="1">
    <location>
        <begin position="136"/>
        <end position="150"/>
    </location>
</feature>